<evidence type="ECO:0008006" key="3">
    <source>
        <dbReference type="Google" id="ProtNLM"/>
    </source>
</evidence>
<dbReference type="Proteomes" id="UP001156706">
    <property type="component" value="Unassembled WGS sequence"/>
</dbReference>
<comment type="caution">
    <text evidence="1">The sequence shown here is derived from an EMBL/GenBank/DDBJ whole genome shotgun (WGS) entry which is preliminary data.</text>
</comment>
<keyword evidence="2" id="KW-1185">Reference proteome</keyword>
<reference evidence="2" key="1">
    <citation type="journal article" date="2019" name="Int. J. Syst. Evol. Microbiol.">
        <title>The Global Catalogue of Microorganisms (GCM) 10K type strain sequencing project: providing services to taxonomists for standard genome sequencing and annotation.</title>
        <authorList>
            <consortium name="The Broad Institute Genomics Platform"/>
            <consortium name="The Broad Institute Genome Sequencing Center for Infectious Disease"/>
            <person name="Wu L."/>
            <person name="Ma J."/>
        </authorList>
    </citation>
    <scope>NUCLEOTIDE SEQUENCE [LARGE SCALE GENOMIC DNA]</scope>
    <source>
        <strain evidence="2">NBRC 110044</strain>
    </source>
</reference>
<dbReference type="RefSeq" id="WP_284194810.1">
    <property type="nucleotide sequence ID" value="NZ_BSOG01000001.1"/>
</dbReference>
<accession>A0ABQ5YAT6</accession>
<organism evidence="1 2">
    <name type="scientific">Chitinimonas prasina</name>
    <dbReference type="NCBI Taxonomy" id="1434937"/>
    <lineage>
        <taxon>Bacteria</taxon>
        <taxon>Pseudomonadati</taxon>
        <taxon>Pseudomonadota</taxon>
        <taxon>Betaproteobacteria</taxon>
        <taxon>Neisseriales</taxon>
        <taxon>Chitinibacteraceae</taxon>
        <taxon>Chitinimonas</taxon>
    </lineage>
</organism>
<dbReference type="InterPro" id="IPR025409">
    <property type="entry name" value="DUF4303"/>
</dbReference>
<evidence type="ECO:0000313" key="1">
    <source>
        <dbReference type="EMBL" id="GLR11666.1"/>
    </source>
</evidence>
<dbReference type="EMBL" id="BSOG01000001">
    <property type="protein sequence ID" value="GLR11666.1"/>
    <property type="molecule type" value="Genomic_DNA"/>
</dbReference>
<protein>
    <recommendedName>
        <fullName evidence="3">DUF4303 domain-containing protein</fullName>
    </recommendedName>
</protein>
<gene>
    <name evidence="1" type="ORF">GCM10007907_04560</name>
</gene>
<proteinExistence type="predicted"/>
<dbReference type="Pfam" id="PF14136">
    <property type="entry name" value="DUF4303"/>
    <property type="match status" value="1"/>
</dbReference>
<name>A0ABQ5YAT6_9NEIS</name>
<sequence>MFAALKSALHSATTQHYRLLRKTYSAEELYGYSLYTDDSLCSIGPVANTSSQIAAAATDPMYNYYRYGPHEWSLWADHGLFDEANDILKAIHADQSLDFDSKRDGMLKAAFVALTEAEAEGLFGPRTPTRFLALWLSDSADPIMVEAAKALNSHDVFSAFCSEYANKN</sequence>
<evidence type="ECO:0000313" key="2">
    <source>
        <dbReference type="Proteomes" id="UP001156706"/>
    </source>
</evidence>